<proteinExistence type="predicted"/>
<evidence type="ECO:0000256" key="1">
    <source>
        <dbReference type="SAM" id="MobiDB-lite"/>
    </source>
</evidence>
<feature type="compositionally biased region" description="Low complexity" evidence="1">
    <location>
        <begin position="36"/>
        <end position="60"/>
    </location>
</feature>
<evidence type="ECO:0000313" key="4">
    <source>
        <dbReference type="Proteomes" id="UP000285575"/>
    </source>
</evidence>
<sequence>MHPRTTLAALAWALLTTLAPARLLAQPAEVPPPPRLTDTPTRPAPAAAAPAAPTAAASAAADKRSAPRATPPSNVRVIEDDDVRIEEVRGPRGDLQRITVYSKTTGLKAYEVIVGPAGRDALNARGGATGQRGWSILDF</sequence>
<reference evidence="3 4" key="1">
    <citation type="submission" date="2019-01" db="EMBL/GenBank/DDBJ databases">
        <authorList>
            <person name="Chen W.-M."/>
        </authorList>
    </citation>
    <scope>NUCLEOTIDE SEQUENCE [LARGE SCALE GENOMIC DNA]</scope>
    <source>
        <strain evidence="3 4">KYPY4</strain>
    </source>
</reference>
<evidence type="ECO:0000313" key="3">
    <source>
        <dbReference type="EMBL" id="RVU46380.1"/>
    </source>
</evidence>
<evidence type="ECO:0008006" key="5">
    <source>
        <dbReference type="Google" id="ProtNLM"/>
    </source>
</evidence>
<dbReference type="OrthoDB" id="8688876at2"/>
<dbReference type="Proteomes" id="UP000285575">
    <property type="component" value="Unassembled WGS sequence"/>
</dbReference>
<dbReference type="EMBL" id="SACR01000003">
    <property type="protein sequence ID" value="RVU46380.1"/>
    <property type="molecule type" value="Genomic_DNA"/>
</dbReference>
<dbReference type="AlphaFoldDB" id="A0A437RHY2"/>
<feature type="region of interest" description="Disordered" evidence="1">
    <location>
        <begin position="27"/>
        <end position="74"/>
    </location>
</feature>
<name>A0A437RHY2_9BURK</name>
<keyword evidence="4" id="KW-1185">Reference proteome</keyword>
<feature type="signal peptide" evidence="2">
    <location>
        <begin position="1"/>
        <end position="21"/>
    </location>
</feature>
<comment type="caution">
    <text evidence="3">The sequence shown here is derived from an EMBL/GenBank/DDBJ whole genome shotgun (WGS) entry which is preliminary data.</text>
</comment>
<gene>
    <name evidence="3" type="ORF">EOE66_11130</name>
</gene>
<dbReference type="RefSeq" id="WP_128228743.1">
    <property type="nucleotide sequence ID" value="NZ_SACR01000003.1"/>
</dbReference>
<evidence type="ECO:0000256" key="2">
    <source>
        <dbReference type="SAM" id="SignalP"/>
    </source>
</evidence>
<feature type="chain" id="PRO_5019103769" description="DUF2782 domain-containing protein" evidence="2">
    <location>
        <begin position="22"/>
        <end position="139"/>
    </location>
</feature>
<accession>A0A437RHY2</accession>
<keyword evidence="2" id="KW-0732">Signal</keyword>
<protein>
    <recommendedName>
        <fullName evidence="5">DUF2782 domain-containing protein</fullName>
    </recommendedName>
</protein>
<organism evidence="3 4">
    <name type="scientific">Rubrivivax rivuli</name>
    <dbReference type="NCBI Taxonomy" id="1862385"/>
    <lineage>
        <taxon>Bacteria</taxon>
        <taxon>Pseudomonadati</taxon>
        <taxon>Pseudomonadota</taxon>
        <taxon>Betaproteobacteria</taxon>
        <taxon>Burkholderiales</taxon>
        <taxon>Sphaerotilaceae</taxon>
        <taxon>Rubrivivax</taxon>
    </lineage>
</organism>